<gene>
    <name evidence="1" type="ORF">COCMIDRAFT_38104</name>
</gene>
<dbReference type="Proteomes" id="UP000054032">
    <property type="component" value="Unassembled WGS sequence"/>
</dbReference>
<organism evidence="1 2">
    <name type="scientific">Bipolaris oryzae ATCC 44560</name>
    <dbReference type="NCBI Taxonomy" id="930090"/>
    <lineage>
        <taxon>Eukaryota</taxon>
        <taxon>Fungi</taxon>
        <taxon>Dikarya</taxon>
        <taxon>Ascomycota</taxon>
        <taxon>Pezizomycotina</taxon>
        <taxon>Dothideomycetes</taxon>
        <taxon>Pleosporomycetidae</taxon>
        <taxon>Pleosporales</taxon>
        <taxon>Pleosporineae</taxon>
        <taxon>Pleosporaceae</taxon>
        <taxon>Bipolaris</taxon>
    </lineage>
</organism>
<dbReference type="RefSeq" id="XP_007689477.1">
    <property type="nucleotide sequence ID" value="XM_007691287.1"/>
</dbReference>
<dbReference type="HOGENOM" id="CLU_2793619_0_0_1"/>
<name>W6YX55_COCMI</name>
<dbReference type="OrthoDB" id="3687641at2759"/>
<evidence type="ECO:0000313" key="1">
    <source>
        <dbReference type="EMBL" id="EUC43977.1"/>
    </source>
</evidence>
<proteinExistence type="predicted"/>
<sequence length="68" mass="8182">MTFYPEYYQRHKVHGRKHTGNYINADQVHVCRDFEFLLRWKTSRHSGREAAGPRYRNATAKILDFNEP</sequence>
<dbReference type="STRING" id="930090.W6YX55"/>
<dbReference type="AlphaFoldDB" id="W6YX55"/>
<reference evidence="1 2" key="1">
    <citation type="journal article" date="2013" name="PLoS Genet.">
        <title>Comparative genome structure, secondary metabolite, and effector coding capacity across Cochliobolus pathogens.</title>
        <authorList>
            <person name="Condon B.J."/>
            <person name="Leng Y."/>
            <person name="Wu D."/>
            <person name="Bushley K.E."/>
            <person name="Ohm R.A."/>
            <person name="Otillar R."/>
            <person name="Martin J."/>
            <person name="Schackwitz W."/>
            <person name="Grimwood J."/>
            <person name="MohdZainudin N."/>
            <person name="Xue C."/>
            <person name="Wang R."/>
            <person name="Manning V.A."/>
            <person name="Dhillon B."/>
            <person name="Tu Z.J."/>
            <person name="Steffenson B.J."/>
            <person name="Salamov A."/>
            <person name="Sun H."/>
            <person name="Lowry S."/>
            <person name="LaButti K."/>
            <person name="Han J."/>
            <person name="Copeland A."/>
            <person name="Lindquist E."/>
            <person name="Barry K."/>
            <person name="Schmutz J."/>
            <person name="Baker S.E."/>
            <person name="Ciuffetti L.M."/>
            <person name="Grigoriev I.V."/>
            <person name="Zhong S."/>
            <person name="Turgeon B.G."/>
        </authorList>
    </citation>
    <scope>NUCLEOTIDE SEQUENCE [LARGE SCALE GENOMIC DNA]</scope>
    <source>
        <strain evidence="1 2">ATCC 44560</strain>
    </source>
</reference>
<keyword evidence="2" id="KW-1185">Reference proteome</keyword>
<dbReference type="EMBL" id="KI964014">
    <property type="protein sequence ID" value="EUC43977.1"/>
    <property type="molecule type" value="Genomic_DNA"/>
</dbReference>
<dbReference type="GeneID" id="19123392"/>
<evidence type="ECO:0000313" key="2">
    <source>
        <dbReference type="Proteomes" id="UP000054032"/>
    </source>
</evidence>
<dbReference type="KEGG" id="bor:COCMIDRAFT_38104"/>
<protein>
    <submittedName>
        <fullName evidence="1">Uncharacterized protein</fullName>
    </submittedName>
</protein>
<accession>W6YX55</accession>